<dbReference type="InterPro" id="IPR014306">
    <property type="entry name" value="Hydroxyisourate_hydrolase"/>
</dbReference>
<name>A0A1K1YIH9_9GAMM</name>
<evidence type="ECO:0000256" key="8">
    <source>
        <dbReference type="ARBA" id="ARBA00022801"/>
    </source>
</evidence>
<dbReference type="EC" id="3.5.2.17" evidence="5 10"/>
<keyword evidence="7 10" id="KW-0659">Purine metabolism</keyword>
<dbReference type="PANTHER" id="PTHR10395">
    <property type="entry name" value="URICASE AND TRANSTHYRETIN-RELATED"/>
    <property type="match status" value="1"/>
</dbReference>
<dbReference type="InterPro" id="IPR036817">
    <property type="entry name" value="Transthyretin/HIU_hydrolase_sf"/>
</dbReference>
<dbReference type="InterPro" id="IPR023416">
    <property type="entry name" value="Transthyretin/HIU_hydrolase_d"/>
</dbReference>
<dbReference type="Pfam" id="PF00576">
    <property type="entry name" value="Transthyretin"/>
    <property type="match status" value="1"/>
</dbReference>
<feature type="binding site" evidence="9">
    <location>
        <position position="8"/>
    </location>
    <ligand>
        <name>substrate</name>
    </ligand>
</feature>
<organism evidence="12 13">
    <name type="scientific">Marinospirillum alkaliphilum DSM 21637</name>
    <dbReference type="NCBI Taxonomy" id="1122209"/>
    <lineage>
        <taxon>Bacteria</taxon>
        <taxon>Pseudomonadati</taxon>
        <taxon>Pseudomonadota</taxon>
        <taxon>Gammaproteobacteria</taxon>
        <taxon>Oceanospirillales</taxon>
        <taxon>Oceanospirillaceae</taxon>
        <taxon>Marinospirillum</taxon>
    </lineage>
</organism>
<sequence length="113" mass="13029">MPSPITAHVLDTTHGRPAVGMKIQLYVRKGQEWQLLAEGKTNKEGRITDWLDENQRDSGHYLMVFATGEWYNDRAEACFYPQVKIEFLIAAANEHHHLPLMISPYGYSTYRCC</sequence>
<gene>
    <name evidence="12" type="ORF">SAMN02745752_02260</name>
</gene>
<keyword evidence="8 10" id="KW-0378">Hydrolase</keyword>
<dbReference type="STRING" id="1122209.SAMN02745752_02260"/>
<dbReference type="SUPFAM" id="SSF49472">
    <property type="entry name" value="Transthyretin (synonym: prealbumin)"/>
    <property type="match status" value="1"/>
</dbReference>
<evidence type="ECO:0000256" key="9">
    <source>
        <dbReference type="PIRSR" id="PIRSR600895-51"/>
    </source>
</evidence>
<evidence type="ECO:0000313" key="12">
    <source>
        <dbReference type="EMBL" id="SFX61582.1"/>
    </source>
</evidence>
<evidence type="ECO:0000256" key="2">
    <source>
        <dbReference type="ARBA" id="ARBA00002704"/>
    </source>
</evidence>
<dbReference type="Gene3D" id="2.60.40.180">
    <property type="entry name" value="Transthyretin/hydroxyisourate hydrolase domain"/>
    <property type="match status" value="1"/>
</dbReference>
<dbReference type="InterPro" id="IPR000895">
    <property type="entry name" value="Transthyretin/HIU_hydrolase"/>
</dbReference>
<keyword evidence="13" id="KW-1185">Reference proteome</keyword>
<dbReference type="RefSeq" id="WP_072326564.1">
    <property type="nucleotide sequence ID" value="NZ_FPJW01000008.1"/>
</dbReference>
<comment type="function">
    <text evidence="2">Catalyzes the hydrolysis of 5-hydroxyisourate (HIU) to 2-oxo-4-hydroxy-4-carboxy-5-ureidoimidazoline (OHCU).</text>
</comment>
<dbReference type="EMBL" id="FPJW01000008">
    <property type="protein sequence ID" value="SFX61582.1"/>
    <property type="molecule type" value="Genomic_DNA"/>
</dbReference>
<dbReference type="PRINTS" id="PR00189">
    <property type="entry name" value="TRNSTHYRETIN"/>
</dbReference>
<proteinExistence type="inferred from homology"/>
<reference evidence="12 13" key="1">
    <citation type="submission" date="2016-11" db="EMBL/GenBank/DDBJ databases">
        <authorList>
            <person name="Jaros S."/>
            <person name="Januszkiewicz K."/>
            <person name="Wedrychowicz H."/>
        </authorList>
    </citation>
    <scope>NUCLEOTIDE SEQUENCE [LARGE SCALE GENOMIC DNA]</scope>
    <source>
        <strain evidence="12 13">DSM 21637</strain>
    </source>
</reference>
<protein>
    <recommendedName>
        <fullName evidence="6 10">5-hydroxyisourate hydrolase</fullName>
        <shortName evidence="10">HIU hydrolase</shortName>
        <shortName evidence="10">HIUHase</shortName>
        <ecNumber evidence="5 10">3.5.2.17</ecNumber>
    </recommendedName>
</protein>
<evidence type="ECO:0000256" key="4">
    <source>
        <dbReference type="ARBA" id="ARBA00011881"/>
    </source>
</evidence>
<feature type="binding site" evidence="9">
    <location>
        <position position="110"/>
    </location>
    <ligand>
        <name>substrate</name>
    </ligand>
</feature>
<dbReference type="PROSITE" id="PS00768">
    <property type="entry name" value="TRANSTHYRETIN_1"/>
    <property type="match status" value="1"/>
</dbReference>
<dbReference type="Proteomes" id="UP000182350">
    <property type="component" value="Unassembled WGS sequence"/>
</dbReference>
<evidence type="ECO:0000256" key="7">
    <source>
        <dbReference type="ARBA" id="ARBA00022631"/>
    </source>
</evidence>
<feature type="binding site" evidence="9">
    <location>
        <position position="46"/>
    </location>
    <ligand>
        <name>substrate</name>
    </ligand>
</feature>
<evidence type="ECO:0000256" key="3">
    <source>
        <dbReference type="ARBA" id="ARBA00009850"/>
    </source>
</evidence>
<dbReference type="PANTHER" id="PTHR10395:SF7">
    <property type="entry name" value="5-HYDROXYISOURATE HYDROLASE"/>
    <property type="match status" value="1"/>
</dbReference>
<dbReference type="GO" id="GO:0033971">
    <property type="term" value="F:hydroxyisourate hydrolase activity"/>
    <property type="evidence" value="ECO:0007669"/>
    <property type="project" value="UniProtKB-EC"/>
</dbReference>
<evidence type="ECO:0000256" key="6">
    <source>
        <dbReference type="ARBA" id="ARBA00017539"/>
    </source>
</evidence>
<dbReference type="NCBIfam" id="TIGR02962">
    <property type="entry name" value="hdxy_isourate"/>
    <property type="match status" value="1"/>
</dbReference>
<dbReference type="GO" id="GO:0006144">
    <property type="term" value="P:purine nucleobase metabolic process"/>
    <property type="evidence" value="ECO:0007669"/>
    <property type="project" value="UniProtKB-KW"/>
</dbReference>
<comment type="subunit">
    <text evidence="4 10">Homotetramer.</text>
</comment>
<dbReference type="AlphaFoldDB" id="A0A1K1YIH9"/>
<feature type="domain" description="Transthyretin/hydroxyisourate hydrolase" evidence="11">
    <location>
        <begin position="5"/>
        <end position="111"/>
    </location>
</feature>
<accession>A0A1K1YIH9</accession>
<comment type="similarity">
    <text evidence="3 10">Belongs to the transthyretin family. 5-hydroxyisourate hydrolase subfamily.</text>
</comment>
<dbReference type="InterPro" id="IPR023418">
    <property type="entry name" value="Thyroxine_BS"/>
</dbReference>
<comment type="catalytic activity">
    <reaction evidence="1 10">
        <text>5-hydroxyisourate + H2O = 5-hydroxy-2-oxo-4-ureido-2,5-dihydro-1H-imidazole-5-carboxylate + H(+)</text>
        <dbReference type="Rhea" id="RHEA:23736"/>
        <dbReference type="ChEBI" id="CHEBI:15377"/>
        <dbReference type="ChEBI" id="CHEBI:15378"/>
        <dbReference type="ChEBI" id="CHEBI:18072"/>
        <dbReference type="ChEBI" id="CHEBI:58639"/>
        <dbReference type="EC" id="3.5.2.17"/>
    </reaction>
</comment>
<evidence type="ECO:0000313" key="13">
    <source>
        <dbReference type="Proteomes" id="UP000182350"/>
    </source>
</evidence>
<evidence type="ECO:0000256" key="10">
    <source>
        <dbReference type="RuleBase" id="RU361270"/>
    </source>
</evidence>
<evidence type="ECO:0000256" key="5">
    <source>
        <dbReference type="ARBA" id="ARBA00012609"/>
    </source>
</evidence>
<dbReference type="OrthoDB" id="9792386at2"/>
<evidence type="ECO:0000256" key="1">
    <source>
        <dbReference type="ARBA" id="ARBA00001043"/>
    </source>
</evidence>
<evidence type="ECO:0000259" key="11">
    <source>
        <dbReference type="Pfam" id="PF00576"/>
    </source>
</evidence>
<dbReference type="CDD" id="cd05822">
    <property type="entry name" value="TLP_HIUase"/>
    <property type="match status" value="1"/>
</dbReference>